<dbReference type="Proteomes" id="UP001139450">
    <property type="component" value="Unassembled WGS sequence"/>
</dbReference>
<evidence type="ECO:0000256" key="2">
    <source>
        <dbReference type="ARBA" id="ARBA00023125"/>
    </source>
</evidence>
<dbReference type="PANTHER" id="PTHR42756">
    <property type="entry name" value="TRANSCRIPTIONAL REGULATOR, MARR"/>
    <property type="match status" value="1"/>
</dbReference>
<keyword evidence="6" id="KW-1185">Reference proteome</keyword>
<dbReference type="InterPro" id="IPR036390">
    <property type="entry name" value="WH_DNA-bd_sf"/>
</dbReference>
<accession>A0A9X1X639</accession>
<dbReference type="InterPro" id="IPR000835">
    <property type="entry name" value="HTH_MarR-typ"/>
</dbReference>
<proteinExistence type="predicted"/>
<evidence type="ECO:0000313" key="6">
    <source>
        <dbReference type="Proteomes" id="UP001139450"/>
    </source>
</evidence>
<gene>
    <name evidence="5" type="ORF">MUY27_18960</name>
</gene>
<dbReference type="Gene3D" id="1.10.10.10">
    <property type="entry name" value="Winged helix-like DNA-binding domain superfamily/Winged helix DNA-binding domain"/>
    <property type="match status" value="1"/>
</dbReference>
<keyword evidence="1" id="KW-0805">Transcription regulation</keyword>
<dbReference type="PANTHER" id="PTHR42756:SF1">
    <property type="entry name" value="TRANSCRIPTIONAL REPRESSOR OF EMRAB OPERON"/>
    <property type="match status" value="1"/>
</dbReference>
<dbReference type="SMART" id="SM00347">
    <property type="entry name" value="HTH_MARR"/>
    <property type="match status" value="1"/>
</dbReference>
<dbReference type="PROSITE" id="PS50995">
    <property type="entry name" value="HTH_MARR_2"/>
    <property type="match status" value="1"/>
</dbReference>
<evidence type="ECO:0000313" key="5">
    <source>
        <dbReference type="EMBL" id="MCJ8211807.1"/>
    </source>
</evidence>
<dbReference type="EMBL" id="JALJEJ010000013">
    <property type="protein sequence ID" value="MCJ8211807.1"/>
    <property type="molecule type" value="Genomic_DNA"/>
</dbReference>
<keyword evidence="2 5" id="KW-0238">DNA-binding</keyword>
<sequence>MEFGEEFGLQATQAYKSFHSYLYKLLEESDLQNHYQIILILTRYNGKATQKLLCEQLNIEKSNMAVMIDALEAKGYARREVNHKDRRGKLVVLTPKAEQVLSRLETVFQHFEKNVLKDISWQEMYNCLRIMKKINSNLADMNTFIPLKPKNSTGMFLNKQV</sequence>
<evidence type="ECO:0000256" key="3">
    <source>
        <dbReference type="ARBA" id="ARBA00023163"/>
    </source>
</evidence>
<feature type="domain" description="HTH marR-type" evidence="4">
    <location>
        <begin position="1"/>
        <end position="136"/>
    </location>
</feature>
<keyword evidence="3" id="KW-0804">Transcription</keyword>
<comment type="caution">
    <text evidence="5">The sequence shown here is derived from an EMBL/GenBank/DDBJ whole genome shotgun (WGS) entry which is preliminary data.</text>
</comment>
<reference evidence="5" key="1">
    <citation type="submission" date="2022-04" db="EMBL/GenBank/DDBJ databases">
        <title>Mucilaginibacter sp. RS28 isolated from freshwater.</title>
        <authorList>
            <person name="Ko S.-R."/>
        </authorList>
    </citation>
    <scope>NUCLEOTIDE SEQUENCE</scope>
    <source>
        <strain evidence="5">RS28</strain>
    </source>
</reference>
<dbReference type="RefSeq" id="WP_245132758.1">
    <property type="nucleotide sequence ID" value="NZ_JALJEJ010000013.1"/>
</dbReference>
<organism evidence="5 6">
    <name type="scientific">Mucilaginibacter straminoryzae</name>
    <dbReference type="NCBI Taxonomy" id="2932774"/>
    <lineage>
        <taxon>Bacteria</taxon>
        <taxon>Pseudomonadati</taxon>
        <taxon>Bacteroidota</taxon>
        <taxon>Sphingobacteriia</taxon>
        <taxon>Sphingobacteriales</taxon>
        <taxon>Sphingobacteriaceae</taxon>
        <taxon>Mucilaginibacter</taxon>
    </lineage>
</organism>
<dbReference type="InterPro" id="IPR036388">
    <property type="entry name" value="WH-like_DNA-bd_sf"/>
</dbReference>
<dbReference type="PRINTS" id="PR00598">
    <property type="entry name" value="HTHMARR"/>
</dbReference>
<dbReference type="AlphaFoldDB" id="A0A9X1X639"/>
<evidence type="ECO:0000259" key="4">
    <source>
        <dbReference type="PROSITE" id="PS50995"/>
    </source>
</evidence>
<dbReference type="Pfam" id="PF12802">
    <property type="entry name" value="MarR_2"/>
    <property type="match status" value="1"/>
</dbReference>
<protein>
    <submittedName>
        <fullName evidence="5">Winged helix DNA-binding protein</fullName>
    </submittedName>
</protein>
<dbReference type="GO" id="GO:0003700">
    <property type="term" value="F:DNA-binding transcription factor activity"/>
    <property type="evidence" value="ECO:0007669"/>
    <property type="project" value="InterPro"/>
</dbReference>
<dbReference type="SUPFAM" id="SSF46785">
    <property type="entry name" value="Winged helix' DNA-binding domain"/>
    <property type="match status" value="1"/>
</dbReference>
<dbReference type="GO" id="GO:0003677">
    <property type="term" value="F:DNA binding"/>
    <property type="evidence" value="ECO:0007669"/>
    <property type="project" value="UniProtKB-KW"/>
</dbReference>
<name>A0A9X1X639_9SPHI</name>
<evidence type="ECO:0000256" key="1">
    <source>
        <dbReference type="ARBA" id="ARBA00023015"/>
    </source>
</evidence>